<gene>
    <name evidence="5" type="ORF">KEG57_51975</name>
</gene>
<evidence type="ECO:0000259" key="4">
    <source>
        <dbReference type="Pfam" id="PF09312"/>
    </source>
</evidence>
<sequence length="193" mass="21902">MSPFRITTAFLFAFGVMLAASTPVRAEPVRRVVVDRIVAVVDREVITLVEVRRRAEPFLRTLASLDEAARTVAEVRMYRDLVDRIVEERLIARRARMASITVTASEIDTAIDSIAQTNKLSREALLAEARTTGLSEADYRDEIYRQILSFKCLRVYLAGKKKGFAELNDAQMQEASRAMIEESKRDVHIEVRL</sequence>
<dbReference type="Proteomes" id="UP001151081">
    <property type="component" value="Unassembled WGS sequence"/>
</dbReference>
<protein>
    <submittedName>
        <fullName evidence="5">SurA N-terminal domain-containing protein</fullName>
    </submittedName>
</protein>
<keyword evidence="2" id="KW-0413">Isomerase</keyword>
<dbReference type="SUPFAM" id="SSF109998">
    <property type="entry name" value="Triger factor/SurA peptide-binding domain-like"/>
    <property type="match status" value="1"/>
</dbReference>
<dbReference type="InterPro" id="IPR050280">
    <property type="entry name" value="OMP_Chaperone_SurA"/>
</dbReference>
<keyword evidence="1 3" id="KW-0732">Signal</keyword>
<keyword evidence="2" id="KW-0697">Rotamase</keyword>
<dbReference type="Pfam" id="PF09312">
    <property type="entry name" value="SurA_N"/>
    <property type="match status" value="1"/>
</dbReference>
<dbReference type="GO" id="GO:0003755">
    <property type="term" value="F:peptidyl-prolyl cis-trans isomerase activity"/>
    <property type="evidence" value="ECO:0007669"/>
    <property type="project" value="UniProtKB-KW"/>
</dbReference>
<dbReference type="InterPro" id="IPR015391">
    <property type="entry name" value="SurA_N"/>
</dbReference>
<dbReference type="EMBL" id="JAGTJJ010000095">
    <property type="protein sequence ID" value="MDC3989090.1"/>
    <property type="molecule type" value="Genomic_DNA"/>
</dbReference>
<accession>A0A9X4B044</accession>
<dbReference type="AlphaFoldDB" id="A0A9X4B044"/>
<proteinExistence type="predicted"/>
<feature type="chain" id="PRO_5040911996" evidence="3">
    <location>
        <begin position="27"/>
        <end position="193"/>
    </location>
</feature>
<name>A0A9X4B044_9BACT</name>
<feature type="domain" description="SurA N-terminal" evidence="4">
    <location>
        <begin position="34"/>
        <end position="148"/>
    </location>
</feature>
<dbReference type="PANTHER" id="PTHR47637:SF1">
    <property type="entry name" value="CHAPERONE SURA"/>
    <property type="match status" value="1"/>
</dbReference>
<feature type="signal peptide" evidence="3">
    <location>
        <begin position="1"/>
        <end position="26"/>
    </location>
</feature>
<dbReference type="RefSeq" id="WP_272428283.1">
    <property type="nucleotide sequence ID" value="NZ_JAGTJJ010000095.1"/>
</dbReference>
<organism evidence="5 6">
    <name type="scientific">Polyangium jinanense</name>
    <dbReference type="NCBI Taxonomy" id="2829994"/>
    <lineage>
        <taxon>Bacteria</taxon>
        <taxon>Pseudomonadati</taxon>
        <taxon>Myxococcota</taxon>
        <taxon>Polyangia</taxon>
        <taxon>Polyangiales</taxon>
        <taxon>Polyangiaceae</taxon>
        <taxon>Polyangium</taxon>
    </lineage>
</organism>
<dbReference type="InterPro" id="IPR027304">
    <property type="entry name" value="Trigger_fact/SurA_dom_sf"/>
</dbReference>
<evidence type="ECO:0000256" key="2">
    <source>
        <dbReference type="ARBA" id="ARBA00023110"/>
    </source>
</evidence>
<dbReference type="Gene3D" id="1.10.4030.10">
    <property type="entry name" value="Porin chaperone SurA, peptide-binding domain"/>
    <property type="match status" value="1"/>
</dbReference>
<evidence type="ECO:0000256" key="3">
    <source>
        <dbReference type="SAM" id="SignalP"/>
    </source>
</evidence>
<evidence type="ECO:0000256" key="1">
    <source>
        <dbReference type="ARBA" id="ARBA00022729"/>
    </source>
</evidence>
<comment type="caution">
    <text evidence="5">The sequence shown here is derived from an EMBL/GenBank/DDBJ whole genome shotgun (WGS) entry which is preliminary data.</text>
</comment>
<evidence type="ECO:0000313" key="5">
    <source>
        <dbReference type="EMBL" id="MDC3989090.1"/>
    </source>
</evidence>
<keyword evidence="6" id="KW-1185">Reference proteome</keyword>
<reference evidence="5 6" key="1">
    <citation type="submission" date="2021-04" db="EMBL/GenBank/DDBJ databases">
        <title>Genome analysis of Polyangium sp.</title>
        <authorList>
            <person name="Li Y."/>
            <person name="Wang J."/>
        </authorList>
    </citation>
    <scope>NUCLEOTIDE SEQUENCE [LARGE SCALE GENOMIC DNA]</scope>
    <source>
        <strain evidence="5 6">SDU14</strain>
    </source>
</reference>
<evidence type="ECO:0000313" key="6">
    <source>
        <dbReference type="Proteomes" id="UP001151081"/>
    </source>
</evidence>
<dbReference type="PANTHER" id="PTHR47637">
    <property type="entry name" value="CHAPERONE SURA"/>
    <property type="match status" value="1"/>
</dbReference>